<name>A0A0F9NC30_9ZZZZ</name>
<dbReference type="GO" id="GO:0016787">
    <property type="term" value="F:hydrolase activity"/>
    <property type="evidence" value="ECO:0007669"/>
    <property type="project" value="UniProtKB-KW"/>
</dbReference>
<dbReference type="Pfam" id="PF00561">
    <property type="entry name" value="Abhydrolase_1"/>
    <property type="match status" value="1"/>
</dbReference>
<reference evidence="3" key="1">
    <citation type="journal article" date="2015" name="Nature">
        <title>Complex archaea that bridge the gap between prokaryotes and eukaryotes.</title>
        <authorList>
            <person name="Spang A."/>
            <person name="Saw J.H."/>
            <person name="Jorgensen S.L."/>
            <person name="Zaremba-Niedzwiedzka K."/>
            <person name="Martijn J."/>
            <person name="Lind A.E."/>
            <person name="van Eijk R."/>
            <person name="Schleper C."/>
            <person name="Guy L."/>
            <person name="Ettema T.J."/>
        </authorList>
    </citation>
    <scope>NUCLEOTIDE SEQUENCE</scope>
</reference>
<dbReference type="InterPro" id="IPR000073">
    <property type="entry name" value="AB_hydrolase_1"/>
</dbReference>
<evidence type="ECO:0000259" key="2">
    <source>
        <dbReference type="Pfam" id="PF00561"/>
    </source>
</evidence>
<protein>
    <recommendedName>
        <fullName evidence="2">AB hydrolase-1 domain-containing protein</fullName>
    </recommendedName>
</protein>
<evidence type="ECO:0000256" key="1">
    <source>
        <dbReference type="ARBA" id="ARBA00022801"/>
    </source>
</evidence>
<dbReference type="InterPro" id="IPR029058">
    <property type="entry name" value="AB_hydrolase_fold"/>
</dbReference>
<gene>
    <name evidence="3" type="ORF">LCGC14_0969680</name>
</gene>
<dbReference type="EMBL" id="LAZR01003561">
    <property type="protein sequence ID" value="KKN17050.1"/>
    <property type="molecule type" value="Genomic_DNA"/>
</dbReference>
<sequence>MLLNAPRELSTPRGRFAYRDTGSGGAPLVMIHGWPESSYSWQHVSRHLDAGFQVIAPDLRGLGDSERTVGEAHYHKAELAQDVISVLDALGIEQFQLVGHDWGGIVAQEIALAIPERVTRLGIMNIAVINNLKGNMEVVNKVRSSGGAIYWYQHFQQAPGLAEAMIPGNEVAWLRYFLKGAEHPVPEDSIAEYVRMYAIPDTPACAANYYRTFNNDAKRWATLTDHVWPMPSIYIYGNRDKVIIPEYLNHIEGCFKAIRVVQVKAGHFLHEEKPEEVAATINGFFQPAPVAS</sequence>
<feature type="domain" description="AB hydrolase-1" evidence="2">
    <location>
        <begin position="27"/>
        <end position="274"/>
    </location>
</feature>
<dbReference type="PRINTS" id="PR00111">
    <property type="entry name" value="ABHYDROLASE"/>
</dbReference>
<dbReference type="AlphaFoldDB" id="A0A0F9NC30"/>
<dbReference type="PRINTS" id="PR00412">
    <property type="entry name" value="EPOXHYDRLASE"/>
</dbReference>
<dbReference type="InterPro" id="IPR000639">
    <property type="entry name" value="Epox_hydrolase-like"/>
</dbReference>
<dbReference type="SUPFAM" id="SSF53474">
    <property type="entry name" value="alpha/beta-Hydrolases"/>
    <property type="match status" value="1"/>
</dbReference>
<dbReference type="PANTHER" id="PTHR43329">
    <property type="entry name" value="EPOXIDE HYDROLASE"/>
    <property type="match status" value="1"/>
</dbReference>
<organism evidence="3">
    <name type="scientific">marine sediment metagenome</name>
    <dbReference type="NCBI Taxonomy" id="412755"/>
    <lineage>
        <taxon>unclassified sequences</taxon>
        <taxon>metagenomes</taxon>
        <taxon>ecological metagenomes</taxon>
    </lineage>
</organism>
<accession>A0A0F9NC30</accession>
<dbReference type="Gene3D" id="3.40.50.1820">
    <property type="entry name" value="alpha/beta hydrolase"/>
    <property type="match status" value="1"/>
</dbReference>
<evidence type="ECO:0000313" key="3">
    <source>
        <dbReference type="EMBL" id="KKN17050.1"/>
    </source>
</evidence>
<keyword evidence="1" id="KW-0378">Hydrolase</keyword>
<comment type="caution">
    <text evidence="3">The sequence shown here is derived from an EMBL/GenBank/DDBJ whole genome shotgun (WGS) entry which is preliminary data.</text>
</comment>
<proteinExistence type="predicted"/>